<evidence type="ECO:0000313" key="6">
    <source>
        <dbReference type="Proteomes" id="UP000472320"/>
    </source>
</evidence>
<gene>
    <name evidence="5" type="ORF">GM658_14715</name>
</gene>
<organism evidence="5 6">
    <name type="scientific">Massilia eburnea</name>
    <dbReference type="NCBI Taxonomy" id="1776165"/>
    <lineage>
        <taxon>Bacteria</taxon>
        <taxon>Pseudomonadati</taxon>
        <taxon>Pseudomonadota</taxon>
        <taxon>Betaproteobacteria</taxon>
        <taxon>Burkholderiales</taxon>
        <taxon>Oxalobacteraceae</taxon>
        <taxon>Telluria group</taxon>
        <taxon>Massilia</taxon>
    </lineage>
</organism>
<evidence type="ECO:0000256" key="3">
    <source>
        <dbReference type="SAM" id="SignalP"/>
    </source>
</evidence>
<protein>
    <submittedName>
        <fullName evidence="5">Outer membrane beta-barrel protein</fullName>
    </submittedName>
</protein>
<dbReference type="Proteomes" id="UP000472320">
    <property type="component" value="Unassembled WGS sequence"/>
</dbReference>
<feature type="chain" id="PRO_5026726272" evidence="3">
    <location>
        <begin position="23"/>
        <end position="194"/>
    </location>
</feature>
<comment type="subcellular location">
    <subcellularLocation>
        <location evidence="1">Cell outer membrane</location>
    </subcellularLocation>
</comment>
<dbReference type="OrthoDB" id="9130661at2"/>
<reference evidence="5 6" key="1">
    <citation type="submission" date="2019-11" db="EMBL/GenBank/DDBJ databases">
        <title>Type strains purchased from KCTC, JCM and DSMZ.</title>
        <authorList>
            <person name="Lu H."/>
        </authorList>
    </citation>
    <scope>NUCLEOTIDE SEQUENCE [LARGE SCALE GENOMIC DNA]</scope>
    <source>
        <strain evidence="5 6">JCM 31587</strain>
    </source>
</reference>
<dbReference type="Pfam" id="PF13505">
    <property type="entry name" value="OMP_b-brl"/>
    <property type="match status" value="1"/>
</dbReference>
<keyword evidence="6" id="KW-1185">Reference proteome</keyword>
<name>A0A6L6QI12_9BURK</name>
<keyword evidence="2 3" id="KW-0732">Signal</keyword>
<dbReference type="EMBL" id="WNKX01000010">
    <property type="protein sequence ID" value="MTW11855.1"/>
    <property type="molecule type" value="Genomic_DNA"/>
</dbReference>
<accession>A0A6L6QI12</accession>
<dbReference type="InterPro" id="IPR027385">
    <property type="entry name" value="Beta-barrel_OMP"/>
</dbReference>
<comment type="caution">
    <text evidence="5">The sequence shown here is derived from an EMBL/GenBank/DDBJ whole genome shotgun (WGS) entry which is preliminary data.</text>
</comment>
<dbReference type="InterPro" id="IPR011250">
    <property type="entry name" value="OMP/PagP_B-barrel"/>
</dbReference>
<evidence type="ECO:0000256" key="2">
    <source>
        <dbReference type="ARBA" id="ARBA00022729"/>
    </source>
</evidence>
<feature type="signal peptide" evidence="3">
    <location>
        <begin position="1"/>
        <end position="22"/>
    </location>
</feature>
<evidence type="ECO:0000259" key="4">
    <source>
        <dbReference type="Pfam" id="PF13505"/>
    </source>
</evidence>
<dbReference type="AlphaFoldDB" id="A0A6L6QI12"/>
<dbReference type="Gene3D" id="2.40.160.20">
    <property type="match status" value="1"/>
</dbReference>
<dbReference type="GO" id="GO:0009279">
    <property type="term" value="C:cell outer membrane"/>
    <property type="evidence" value="ECO:0007669"/>
    <property type="project" value="UniProtKB-SubCell"/>
</dbReference>
<dbReference type="SUPFAM" id="SSF56925">
    <property type="entry name" value="OMPA-like"/>
    <property type="match status" value="1"/>
</dbReference>
<dbReference type="RefSeq" id="WP_155454808.1">
    <property type="nucleotide sequence ID" value="NZ_WNKX01000010.1"/>
</dbReference>
<evidence type="ECO:0000313" key="5">
    <source>
        <dbReference type="EMBL" id="MTW11855.1"/>
    </source>
</evidence>
<proteinExistence type="predicted"/>
<feature type="domain" description="Outer membrane protein beta-barrel" evidence="4">
    <location>
        <begin position="11"/>
        <end position="194"/>
    </location>
</feature>
<sequence length="194" mass="20391">MKKIALALITSAVALGAASVQAQELKPYVGAGVVGTSNKYNLPNDTSGGDTKSTEYGGKIFGGVQIDKTWGVEAGYVDFGKQSYDYTTNAGTGSIESKSKSYYLAGKGTFPINQQFAVTGKLGVAHNTNKVNATGLALAYDSDNSRNALYASVGAEYAFTDKLSGVLEYEHFGKNEVDQGRRKGAINLGVKASF</sequence>
<evidence type="ECO:0000256" key="1">
    <source>
        <dbReference type="ARBA" id="ARBA00004442"/>
    </source>
</evidence>